<protein>
    <submittedName>
        <fullName evidence="1">Uncharacterized protein</fullName>
    </submittedName>
</protein>
<organism evidence="1">
    <name type="scientific">marine sediment metagenome</name>
    <dbReference type="NCBI Taxonomy" id="412755"/>
    <lineage>
        <taxon>unclassified sequences</taxon>
        <taxon>metagenomes</taxon>
        <taxon>ecological metagenomes</taxon>
    </lineage>
</organism>
<proteinExistence type="predicted"/>
<dbReference type="AlphaFoldDB" id="X1A715"/>
<dbReference type="EMBL" id="BART01005983">
    <property type="protein sequence ID" value="GAG55986.1"/>
    <property type="molecule type" value="Genomic_DNA"/>
</dbReference>
<sequence>MDDKIEVLKLLAELEACLVSIEETELAEIDHTLANTRRICRAGYKVMDDIYKKLGYK</sequence>
<gene>
    <name evidence="1" type="ORF">S01H4_13596</name>
</gene>
<evidence type="ECO:0000313" key="1">
    <source>
        <dbReference type="EMBL" id="GAG55986.1"/>
    </source>
</evidence>
<accession>X1A715</accession>
<comment type="caution">
    <text evidence="1">The sequence shown here is derived from an EMBL/GenBank/DDBJ whole genome shotgun (WGS) entry which is preliminary data.</text>
</comment>
<name>X1A715_9ZZZZ</name>
<reference evidence="1" key="1">
    <citation type="journal article" date="2014" name="Front. Microbiol.">
        <title>High frequency of phylogenetically diverse reductive dehalogenase-homologous genes in deep subseafloor sedimentary metagenomes.</title>
        <authorList>
            <person name="Kawai M."/>
            <person name="Futagami T."/>
            <person name="Toyoda A."/>
            <person name="Takaki Y."/>
            <person name="Nishi S."/>
            <person name="Hori S."/>
            <person name="Arai W."/>
            <person name="Tsubouchi T."/>
            <person name="Morono Y."/>
            <person name="Uchiyama I."/>
            <person name="Ito T."/>
            <person name="Fujiyama A."/>
            <person name="Inagaki F."/>
            <person name="Takami H."/>
        </authorList>
    </citation>
    <scope>NUCLEOTIDE SEQUENCE</scope>
    <source>
        <strain evidence="1">Expedition CK06-06</strain>
    </source>
</reference>